<evidence type="ECO:0000256" key="4">
    <source>
        <dbReference type="ARBA" id="ARBA00022729"/>
    </source>
</evidence>
<accession>A0A6A6NAG6</accession>
<evidence type="ECO:0000313" key="12">
    <source>
        <dbReference type="Proteomes" id="UP000467840"/>
    </source>
</evidence>
<dbReference type="PANTHER" id="PTHR48063">
    <property type="entry name" value="LRR RECEPTOR-LIKE KINASE"/>
    <property type="match status" value="1"/>
</dbReference>
<evidence type="ECO:0000256" key="7">
    <source>
        <dbReference type="ARBA" id="ARBA00023136"/>
    </source>
</evidence>
<keyword evidence="5" id="KW-0677">Repeat</keyword>
<evidence type="ECO:0000259" key="10">
    <source>
        <dbReference type="Pfam" id="PF08263"/>
    </source>
</evidence>
<evidence type="ECO:0000256" key="5">
    <source>
        <dbReference type="ARBA" id="ARBA00022737"/>
    </source>
</evidence>
<keyword evidence="12" id="KW-1185">Reference proteome</keyword>
<evidence type="ECO:0000256" key="8">
    <source>
        <dbReference type="ARBA" id="ARBA00023170"/>
    </source>
</evidence>
<organism evidence="11 12">
    <name type="scientific">Hevea brasiliensis</name>
    <name type="common">Para rubber tree</name>
    <name type="synonym">Siphonia brasiliensis</name>
    <dbReference type="NCBI Taxonomy" id="3981"/>
    <lineage>
        <taxon>Eukaryota</taxon>
        <taxon>Viridiplantae</taxon>
        <taxon>Streptophyta</taxon>
        <taxon>Embryophyta</taxon>
        <taxon>Tracheophyta</taxon>
        <taxon>Spermatophyta</taxon>
        <taxon>Magnoliopsida</taxon>
        <taxon>eudicotyledons</taxon>
        <taxon>Gunneridae</taxon>
        <taxon>Pentapetalae</taxon>
        <taxon>rosids</taxon>
        <taxon>fabids</taxon>
        <taxon>Malpighiales</taxon>
        <taxon>Euphorbiaceae</taxon>
        <taxon>Crotonoideae</taxon>
        <taxon>Micrandreae</taxon>
        <taxon>Hevea</taxon>
    </lineage>
</organism>
<evidence type="ECO:0000256" key="9">
    <source>
        <dbReference type="ARBA" id="ARBA00023180"/>
    </source>
</evidence>
<dbReference type="AlphaFoldDB" id="A0A6A6NAG6"/>
<comment type="subcellular location">
    <subcellularLocation>
        <location evidence="1">Membrane</location>
        <topology evidence="1">Single-pass type I membrane protein</topology>
    </subcellularLocation>
</comment>
<dbReference type="PANTHER" id="PTHR48063:SF103">
    <property type="entry name" value="LEUCINE-RICH RECEPTOR-LIKE KINASE FAMILY PROTEIN"/>
    <property type="match status" value="1"/>
</dbReference>
<dbReference type="InterPro" id="IPR013210">
    <property type="entry name" value="LRR_N_plant-typ"/>
</dbReference>
<dbReference type="GO" id="GO:0016020">
    <property type="term" value="C:membrane"/>
    <property type="evidence" value="ECO:0007669"/>
    <property type="project" value="UniProtKB-SubCell"/>
</dbReference>
<keyword evidence="2" id="KW-0433">Leucine-rich repeat</keyword>
<dbReference type="Gene3D" id="3.80.10.10">
    <property type="entry name" value="Ribonuclease Inhibitor"/>
    <property type="match status" value="2"/>
</dbReference>
<dbReference type="Proteomes" id="UP000467840">
    <property type="component" value="Chromosome 11"/>
</dbReference>
<dbReference type="Pfam" id="PF08263">
    <property type="entry name" value="LRRNT_2"/>
    <property type="match status" value="1"/>
</dbReference>
<dbReference type="Pfam" id="PF13516">
    <property type="entry name" value="LRR_6"/>
    <property type="match status" value="1"/>
</dbReference>
<keyword evidence="6" id="KW-1133">Transmembrane helix</keyword>
<dbReference type="PROSITE" id="PS51450">
    <property type="entry name" value="LRR"/>
    <property type="match status" value="1"/>
</dbReference>
<proteinExistence type="predicted"/>
<dbReference type="InterPro" id="IPR001611">
    <property type="entry name" value="Leu-rich_rpt"/>
</dbReference>
<dbReference type="Pfam" id="PF00560">
    <property type="entry name" value="LRR_1"/>
    <property type="match status" value="1"/>
</dbReference>
<name>A0A6A6NAG6_HEVBR</name>
<feature type="domain" description="Leucine-rich repeat-containing N-terminal plant-type" evidence="10">
    <location>
        <begin position="24"/>
        <end position="62"/>
    </location>
</feature>
<sequence length="266" mass="29765">MSSAVGHNTSSNAVKKFKVMCVEKEKQALLKFKDGLVDEDNQLCLWGNQEEDCCKWRGVKCNKNSGHVYGLDLRPTIVYNPNGISLSYMPFKGEIGSSLLELQYLTYLDLSLFEGSETSIPKFIGSLTNLRYLNFSGCNFIGTIPYQLRNLTRIPISLGNPFSLEALDLSWNNLTGEVPNLSNFSFIKELRLPMNKLNGSLTESTGLLSNVEVMDISSNSMNGVISDIHFLTLSKLRHLDISLNSFTLNLSSYWVPNWVPPFSLIS</sequence>
<keyword evidence="3" id="KW-0812">Transmembrane</keyword>
<keyword evidence="7" id="KW-0472">Membrane</keyword>
<comment type="caution">
    <text evidence="11">The sequence shown here is derived from an EMBL/GenBank/DDBJ whole genome shotgun (WGS) entry which is preliminary data.</text>
</comment>
<evidence type="ECO:0000256" key="6">
    <source>
        <dbReference type="ARBA" id="ARBA00022989"/>
    </source>
</evidence>
<evidence type="ECO:0000313" key="11">
    <source>
        <dbReference type="EMBL" id="KAF2321556.1"/>
    </source>
</evidence>
<dbReference type="EMBL" id="JAAGAX010000002">
    <property type="protein sequence ID" value="KAF2321556.1"/>
    <property type="molecule type" value="Genomic_DNA"/>
</dbReference>
<reference evidence="11 12" key="1">
    <citation type="journal article" date="2020" name="Mol. Plant">
        <title>The Chromosome-Based Rubber Tree Genome Provides New Insights into Spurge Genome Evolution and Rubber Biosynthesis.</title>
        <authorList>
            <person name="Liu J."/>
            <person name="Shi C."/>
            <person name="Shi C.C."/>
            <person name="Li W."/>
            <person name="Zhang Q.J."/>
            <person name="Zhang Y."/>
            <person name="Li K."/>
            <person name="Lu H.F."/>
            <person name="Shi C."/>
            <person name="Zhu S.T."/>
            <person name="Xiao Z.Y."/>
            <person name="Nan H."/>
            <person name="Yue Y."/>
            <person name="Zhu X.G."/>
            <person name="Wu Y."/>
            <person name="Hong X.N."/>
            <person name="Fan G.Y."/>
            <person name="Tong Y."/>
            <person name="Zhang D."/>
            <person name="Mao C.L."/>
            <person name="Liu Y.L."/>
            <person name="Hao S.J."/>
            <person name="Liu W.Q."/>
            <person name="Lv M.Q."/>
            <person name="Zhang H.B."/>
            <person name="Liu Y."/>
            <person name="Hu-Tang G.R."/>
            <person name="Wang J.P."/>
            <person name="Wang J.H."/>
            <person name="Sun Y.H."/>
            <person name="Ni S.B."/>
            <person name="Chen W.B."/>
            <person name="Zhang X.C."/>
            <person name="Jiao Y.N."/>
            <person name="Eichler E.E."/>
            <person name="Li G.H."/>
            <person name="Liu X."/>
            <person name="Gao L.Z."/>
        </authorList>
    </citation>
    <scope>NUCLEOTIDE SEQUENCE [LARGE SCALE GENOMIC DNA]</scope>
    <source>
        <strain evidence="12">cv. GT1</strain>
        <tissue evidence="11">Leaf</tissue>
    </source>
</reference>
<gene>
    <name evidence="11" type="ORF">GH714_000402</name>
</gene>
<evidence type="ECO:0000256" key="1">
    <source>
        <dbReference type="ARBA" id="ARBA00004479"/>
    </source>
</evidence>
<keyword evidence="9" id="KW-0325">Glycoprotein</keyword>
<evidence type="ECO:0000256" key="3">
    <source>
        <dbReference type="ARBA" id="ARBA00022692"/>
    </source>
</evidence>
<evidence type="ECO:0000256" key="2">
    <source>
        <dbReference type="ARBA" id="ARBA00022614"/>
    </source>
</evidence>
<dbReference type="InterPro" id="IPR032675">
    <property type="entry name" value="LRR_dom_sf"/>
</dbReference>
<dbReference type="InterPro" id="IPR046956">
    <property type="entry name" value="RLP23-like"/>
</dbReference>
<keyword evidence="4" id="KW-0732">Signal</keyword>
<keyword evidence="8" id="KW-0675">Receptor</keyword>
<protein>
    <recommendedName>
        <fullName evidence="10">Leucine-rich repeat-containing N-terminal plant-type domain-containing protein</fullName>
    </recommendedName>
</protein>
<dbReference type="SUPFAM" id="SSF52058">
    <property type="entry name" value="L domain-like"/>
    <property type="match status" value="1"/>
</dbReference>